<organism evidence="16 17">
    <name type="scientific">candidate division WOR-3 bacterium</name>
    <dbReference type="NCBI Taxonomy" id="2052148"/>
    <lineage>
        <taxon>Bacteria</taxon>
        <taxon>Bacteria division WOR-3</taxon>
    </lineage>
</organism>
<feature type="domain" description="Dihydrodipicolinate reductase N-terminal" evidence="14">
    <location>
        <begin position="1"/>
        <end position="116"/>
    </location>
</feature>
<reference evidence="16" key="1">
    <citation type="submission" date="2019-03" db="EMBL/GenBank/DDBJ databases">
        <title>Lake Tanganyika Metagenome-Assembled Genomes (MAGs).</title>
        <authorList>
            <person name="Tran P."/>
        </authorList>
    </citation>
    <scope>NUCLEOTIDE SEQUENCE</scope>
    <source>
        <strain evidence="16">K_DeepCast_150m_m2_040</strain>
    </source>
</reference>
<evidence type="ECO:0000256" key="5">
    <source>
        <dbReference type="ARBA" id="ARBA00022915"/>
    </source>
</evidence>
<evidence type="ECO:0000256" key="11">
    <source>
        <dbReference type="ARBA" id="ARBA00049080"/>
    </source>
</evidence>
<dbReference type="SUPFAM" id="SSF51735">
    <property type="entry name" value="NAD(P)-binding Rossmann-fold domains"/>
    <property type="match status" value="1"/>
</dbReference>
<dbReference type="PANTHER" id="PTHR20836:SF0">
    <property type="entry name" value="4-HYDROXY-TETRAHYDRODIPICOLINATE REDUCTASE 1, CHLOROPLASTIC-RELATED"/>
    <property type="match status" value="1"/>
</dbReference>
<dbReference type="InterPro" id="IPR036291">
    <property type="entry name" value="NAD(P)-bd_dom_sf"/>
</dbReference>
<dbReference type="Gene3D" id="3.40.50.720">
    <property type="entry name" value="NAD(P)-binding Rossmann-like Domain"/>
    <property type="match status" value="1"/>
</dbReference>
<keyword evidence="3" id="KW-0028">Amino-acid biosynthesis</keyword>
<dbReference type="EC" id="1.17.1.8" evidence="10 13"/>
<dbReference type="GO" id="GO:0009089">
    <property type="term" value="P:lysine biosynthetic process via diaminopimelate"/>
    <property type="evidence" value="ECO:0007669"/>
    <property type="project" value="UniProtKB-UniRule"/>
</dbReference>
<dbReference type="GO" id="GO:0008839">
    <property type="term" value="F:4-hydroxy-tetrahydrodipicolinate reductase"/>
    <property type="evidence" value="ECO:0007669"/>
    <property type="project" value="UniProtKB-UniRule"/>
</dbReference>
<evidence type="ECO:0000256" key="4">
    <source>
        <dbReference type="ARBA" id="ARBA00022857"/>
    </source>
</evidence>
<keyword evidence="5" id="KW-0220">Diaminopimelate biosynthesis</keyword>
<evidence type="ECO:0000259" key="15">
    <source>
        <dbReference type="Pfam" id="PF05173"/>
    </source>
</evidence>
<evidence type="ECO:0000256" key="3">
    <source>
        <dbReference type="ARBA" id="ARBA00022605"/>
    </source>
</evidence>
<dbReference type="EMBL" id="VGIR01000211">
    <property type="protein sequence ID" value="MBM3333013.1"/>
    <property type="molecule type" value="Genomic_DNA"/>
</dbReference>
<dbReference type="CDD" id="cd02274">
    <property type="entry name" value="DHDPR_N"/>
    <property type="match status" value="1"/>
</dbReference>
<dbReference type="Proteomes" id="UP000779900">
    <property type="component" value="Unassembled WGS sequence"/>
</dbReference>
<evidence type="ECO:0000256" key="8">
    <source>
        <dbReference type="ARBA" id="ARBA00023154"/>
    </source>
</evidence>
<comment type="pathway">
    <text evidence="9">Amino-acid biosynthesis; L-lysine biosynthesis via DAP pathway; (S)-tetrahydrodipicolinate from L-aspartate: step 4/4.</text>
</comment>
<comment type="catalytic activity">
    <reaction evidence="11">
        <text>(S)-2,3,4,5-tetrahydrodipicolinate + NADP(+) + H2O = (2S,4S)-4-hydroxy-2,3,4,5-tetrahydrodipicolinate + NADPH + H(+)</text>
        <dbReference type="Rhea" id="RHEA:35331"/>
        <dbReference type="ChEBI" id="CHEBI:15377"/>
        <dbReference type="ChEBI" id="CHEBI:15378"/>
        <dbReference type="ChEBI" id="CHEBI:16845"/>
        <dbReference type="ChEBI" id="CHEBI:57783"/>
        <dbReference type="ChEBI" id="CHEBI:58349"/>
        <dbReference type="ChEBI" id="CHEBI:67139"/>
        <dbReference type="EC" id="1.17.1.8"/>
    </reaction>
</comment>
<dbReference type="InterPro" id="IPR022663">
    <property type="entry name" value="DapB_C"/>
</dbReference>
<comment type="similarity">
    <text evidence="1">Belongs to the DapB family.</text>
</comment>
<dbReference type="AlphaFoldDB" id="A0A938BVF1"/>
<feature type="domain" description="Dihydrodipicolinate reductase C-terminal" evidence="15">
    <location>
        <begin position="119"/>
        <end position="205"/>
    </location>
</feature>
<evidence type="ECO:0000256" key="12">
    <source>
        <dbReference type="ARBA" id="ARBA00049396"/>
    </source>
</evidence>
<dbReference type="InterPro" id="IPR022664">
    <property type="entry name" value="DapB_N_CS"/>
</dbReference>
<evidence type="ECO:0000256" key="10">
    <source>
        <dbReference type="ARBA" id="ARBA00038983"/>
    </source>
</evidence>
<dbReference type="Gene3D" id="3.30.360.10">
    <property type="entry name" value="Dihydrodipicolinate Reductase, domain 2"/>
    <property type="match status" value="1"/>
</dbReference>
<comment type="caution">
    <text evidence="16">The sequence shown here is derived from an EMBL/GenBank/DDBJ whole genome shotgun (WGS) entry which is preliminary data.</text>
</comment>
<dbReference type="InterPro" id="IPR000846">
    <property type="entry name" value="DapB_N"/>
</dbReference>
<dbReference type="SUPFAM" id="SSF55347">
    <property type="entry name" value="Glyceraldehyde-3-phosphate dehydrogenase-like, C-terminal domain"/>
    <property type="match status" value="1"/>
</dbReference>
<feature type="non-terminal residue" evidence="16">
    <location>
        <position position="205"/>
    </location>
</feature>
<evidence type="ECO:0000256" key="6">
    <source>
        <dbReference type="ARBA" id="ARBA00023002"/>
    </source>
</evidence>
<name>A0A938BVF1_UNCW3</name>
<evidence type="ECO:0000256" key="13">
    <source>
        <dbReference type="NCBIfam" id="TIGR00036"/>
    </source>
</evidence>
<keyword evidence="4" id="KW-0521">NADP</keyword>
<dbReference type="NCBIfam" id="TIGR00036">
    <property type="entry name" value="dapB"/>
    <property type="match status" value="1"/>
</dbReference>
<keyword evidence="8" id="KW-0457">Lysine biosynthesis</keyword>
<dbReference type="PANTHER" id="PTHR20836">
    <property type="entry name" value="DIHYDRODIPICOLINATE REDUCTASE"/>
    <property type="match status" value="1"/>
</dbReference>
<evidence type="ECO:0000256" key="9">
    <source>
        <dbReference type="ARBA" id="ARBA00037922"/>
    </source>
</evidence>
<comment type="catalytic activity">
    <reaction evidence="12">
        <text>(S)-2,3,4,5-tetrahydrodipicolinate + NAD(+) + H2O = (2S,4S)-4-hydroxy-2,3,4,5-tetrahydrodipicolinate + NADH + H(+)</text>
        <dbReference type="Rhea" id="RHEA:35323"/>
        <dbReference type="ChEBI" id="CHEBI:15377"/>
        <dbReference type="ChEBI" id="CHEBI:15378"/>
        <dbReference type="ChEBI" id="CHEBI:16845"/>
        <dbReference type="ChEBI" id="CHEBI:57540"/>
        <dbReference type="ChEBI" id="CHEBI:57945"/>
        <dbReference type="ChEBI" id="CHEBI:67139"/>
        <dbReference type="EC" id="1.17.1.8"/>
    </reaction>
</comment>
<proteinExistence type="inferred from homology"/>
<evidence type="ECO:0000256" key="1">
    <source>
        <dbReference type="ARBA" id="ARBA00006642"/>
    </source>
</evidence>
<dbReference type="Pfam" id="PF01113">
    <property type="entry name" value="DapB_N"/>
    <property type="match status" value="1"/>
</dbReference>
<evidence type="ECO:0000313" key="16">
    <source>
        <dbReference type="EMBL" id="MBM3333013.1"/>
    </source>
</evidence>
<accession>A0A938BVF1</accession>
<keyword evidence="6 16" id="KW-0560">Oxidoreductase</keyword>
<dbReference type="InterPro" id="IPR023940">
    <property type="entry name" value="DHDPR_bac"/>
</dbReference>
<evidence type="ECO:0000313" key="17">
    <source>
        <dbReference type="Proteomes" id="UP000779900"/>
    </source>
</evidence>
<dbReference type="GO" id="GO:0019877">
    <property type="term" value="P:diaminopimelate biosynthetic process"/>
    <property type="evidence" value="ECO:0007669"/>
    <property type="project" value="UniProtKB-KW"/>
</dbReference>
<evidence type="ECO:0000256" key="2">
    <source>
        <dbReference type="ARBA" id="ARBA00022490"/>
    </source>
</evidence>
<sequence length="205" mass="21032">MKVIVAGCAGRMGSEVCRLIAEQEDMTLVGGIEAKGHPAIGTQLGSGVVGSDLSAMIANATMIVDFSTAQTTVAACRLAALAGKGFINGVTGLSVSQTHALEDCGERIPVVNAPNFSVGVSMLCLLVAEAASRLGPDYDVEVIETHHRMKKDAPSGTAARLVDILKARAGRARVVHGRQGAVGAKPKYEIGVSSIRTGGVVGEHT</sequence>
<dbReference type="Pfam" id="PF05173">
    <property type="entry name" value="DapB_C"/>
    <property type="match status" value="1"/>
</dbReference>
<keyword evidence="2" id="KW-0963">Cytoplasm</keyword>
<gene>
    <name evidence="16" type="primary">dapB</name>
    <name evidence="16" type="ORF">FJY68_14410</name>
</gene>
<evidence type="ECO:0000256" key="7">
    <source>
        <dbReference type="ARBA" id="ARBA00023027"/>
    </source>
</evidence>
<dbReference type="PROSITE" id="PS01298">
    <property type="entry name" value="DAPB"/>
    <property type="match status" value="1"/>
</dbReference>
<protein>
    <recommendedName>
        <fullName evidence="10 13">4-hydroxy-tetrahydrodipicolinate reductase</fullName>
        <ecNumber evidence="10 13">1.17.1.8</ecNumber>
    </recommendedName>
</protein>
<evidence type="ECO:0000259" key="14">
    <source>
        <dbReference type="Pfam" id="PF01113"/>
    </source>
</evidence>
<keyword evidence="7" id="KW-0520">NAD</keyword>